<organism evidence="2 3">
    <name type="scientific">Amanita muscaria (strain Koide BX008)</name>
    <dbReference type="NCBI Taxonomy" id="946122"/>
    <lineage>
        <taxon>Eukaryota</taxon>
        <taxon>Fungi</taxon>
        <taxon>Dikarya</taxon>
        <taxon>Basidiomycota</taxon>
        <taxon>Agaricomycotina</taxon>
        <taxon>Agaricomycetes</taxon>
        <taxon>Agaricomycetidae</taxon>
        <taxon>Agaricales</taxon>
        <taxon>Pluteineae</taxon>
        <taxon>Amanitaceae</taxon>
        <taxon>Amanita</taxon>
    </lineage>
</organism>
<dbReference type="HOGENOM" id="CLU_591793_0_0_1"/>
<evidence type="ECO:0000256" key="1">
    <source>
        <dbReference type="SAM" id="MobiDB-lite"/>
    </source>
</evidence>
<dbReference type="EMBL" id="KN818466">
    <property type="protein sequence ID" value="KIL55854.1"/>
    <property type="molecule type" value="Genomic_DNA"/>
</dbReference>
<sequence>MSHLEEFFVMQKTGKLSSFWPKVQYHWFQQWPEPGMDGGSSNEPTANPVEGLHERNKQLQNWFYNNRDNRIRGGARVKPLKLEVKQTRTHTAVQLYSAANYEENVKKSVMAEIQEKAVPKNRIIEVVKRKTVESFLAEPPEVQQYFKDQSTKLREQRMLEKQAAASREESNPTPASYAAEIKNLNQLVDLILVELNKRTGWTFLVLAGGPDPNTGKIRTCSYNEGRNMSGHTFAKCHAEFEDVYVKPFMNFLKQVYPPPVREARRLATAEGSASEASGIGSVETPNIMSDGVVPSAEAIANFFESHDATAESSAVANGPVDSTIGLNNSNILSETRLSEENEGDGPSSSGGNLVEGGFPDELIEPTLRSPLRSMLATGQVTCDTEPLSPDHPRGPPQPWETNAPTLPRQEPDPSVSQPCTTGSTDMYKCAKKWSQPTSGRRHVKVVQPMLSKWVRPERGGGV</sequence>
<feature type="region of interest" description="Disordered" evidence="1">
    <location>
        <begin position="336"/>
        <end position="363"/>
    </location>
</feature>
<protein>
    <submittedName>
        <fullName evidence="2">Uncharacterized protein</fullName>
    </submittedName>
</protein>
<dbReference type="AlphaFoldDB" id="A0A0C2SPC3"/>
<keyword evidence="3" id="KW-1185">Reference proteome</keyword>
<dbReference type="InParanoid" id="A0A0C2SPC3"/>
<feature type="compositionally biased region" description="Polar residues" evidence="1">
    <location>
        <begin position="414"/>
        <end position="423"/>
    </location>
</feature>
<gene>
    <name evidence="2" type="ORF">M378DRAFT_17564</name>
</gene>
<dbReference type="Proteomes" id="UP000054549">
    <property type="component" value="Unassembled WGS sequence"/>
</dbReference>
<dbReference type="STRING" id="946122.A0A0C2SPC3"/>
<feature type="region of interest" description="Disordered" evidence="1">
    <location>
        <begin position="381"/>
        <end position="423"/>
    </location>
</feature>
<proteinExistence type="predicted"/>
<evidence type="ECO:0000313" key="3">
    <source>
        <dbReference type="Proteomes" id="UP000054549"/>
    </source>
</evidence>
<name>A0A0C2SPC3_AMAMK</name>
<evidence type="ECO:0000313" key="2">
    <source>
        <dbReference type="EMBL" id="KIL55854.1"/>
    </source>
</evidence>
<reference evidence="2 3" key="1">
    <citation type="submission" date="2014-04" db="EMBL/GenBank/DDBJ databases">
        <title>Evolutionary Origins and Diversification of the Mycorrhizal Mutualists.</title>
        <authorList>
            <consortium name="DOE Joint Genome Institute"/>
            <consortium name="Mycorrhizal Genomics Consortium"/>
            <person name="Kohler A."/>
            <person name="Kuo A."/>
            <person name="Nagy L.G."/>
            <person name="Floudas D."/>
            <person name="Copeland A."/>
            <person name="Barry K.W."/>
            <person name="Cichocki N."/>
            <person name="Veneault-Fourrey C."/>
            <person name="LaButti K."/>
            <person name="Lindquist E.A."/>
            <person name="Lipzen A."/>
            <person name="Lundell T."/>
            <person name="Morin E."/>
            <person name="Murat C."/>
            <person name="Riley R."/>
            <person name="Ohm R."/>
            <person name="Sun H."/>
            <person name="Tunlid A."/>
            <person name="Henrissat B."/>
            <person name="Grigoriev I.V."/>
            <person name="Hibbett D.S."/>
            <person name="Martin F."/>
        </authorList>
    </citation>
    <scope>NUCLEOTIDE SEQUENCE [LARGE SCALE GENOMIC DNA]</scope>
    <source>
        <strain evidence="2 3">Koide BX008</strain>
    </source>
</reference>
<accession>A0A0C2SPC3</accession>
<dbReference type="OrthoDB" id="2803783at2759"/>